<dbReference type="NCBIfam" id="TIGR01392">
    <property type="entry name" value="homoserO_Ac_trn"/>
    <property type="match status" value="1"/>
</dbReference>
<dbReference type="EMBL" id="AUZZ01009150">
    <property type="protein sequence ID" value="EQD34720.1"/>
    <property type="molecule type" value="Genomic_DNA"/>
</dbReference>
<reference evidence="3" key="1">
    <citation type="submission" date="2013-08" db="EMBL/GenBank/DDBJ databases">
        <authorList>
            <person name="Mendez C."/>
            <person name="Richter M."/>
            <person name="Ferrer M."/>
            <person name="Sanchez J."/>
        </authorList>
    </citation>
    <scope>NUCLEOTIDE SEQUENCE</scope>
</reference>
<dbReference type="Gene3D" id="3.40.50.1820">
    <property type="entry name" value="alpha/beta hydrolase"/>
    <property type="match status" value="1"/>
</dbReference>
<dbReference type="InterPro" id="IPR000073">
    <property type="entry name" value="AB_hydrolase_1"/>
</dbReference>
<dbReference type="PANTHER" id="PTHR32268:SF11">
    <property type="entry name" value="HOMOSERINE O-ACETYLTRANSFERASE"/>
    <property type="match status" value="1"/>
</dbReference>
<dbReference type="GO" id="GO:0004414">
    <property type="term" value="F:homoserine O-acetyltransferase activity"/>
    <property type="evidence" value="ECO:0007669"/>
    <property type="project" value="TreeGrafter"/>
</dbReference>
<protein>
    <submittedName>
        <fullName evidence="3">Homoserine O-acetyltransferase</fullName>
    </submittedName>
</protein>
<evidence type="ECO:0000313" key="3">
    <source>
        <dbReference type="EMBL" id="EQD34720.1"/>
    </source>
</evidence>
<dbReference type="Pfam" id="PF00561">
    <property type="entry name" value="Abhydrolase_1"/>
    <property type="match status" value="1"/>
</dbReference>
<comment type="caution">
    <text evidence="3">The sequence shown here is derived from an EMBL/GenBank/DDBJ whole genome shotgun (WGS) entry which is preliminary data.</text>
</comment>
<dbReference type="GO" id="GO:0009092">
    <property type="term" value="P:homoserine metabolic process"/>
    <property type="evidence" value="ECO:0007669"/>
    <property type="project" value="TreeGrafter"/>
</dbReference>
<feature type="non-terminal residue" evidence="3">
    <location>
        <position position="204"/>
    </location>
</feature>
<accession>T0ZXS4</accession>
<keyword evidence="1 3" id="KW-0808">Transferase</keyword>
<dbReference type="InterPro" id="IPR029058">
    <property type="entry name" value="AB_hydrolase_fold"/>
</dbReference>
<reference evidence="3" key="2">
    <citation type="journal article" date="2014" name="ISME J.">
        <title>Microbial stratification in low pH oxic and suboxic macroscopic growths along an acid mine drainage.</title>
        <authorList>
            <person name="Mendez-Garcia C."/>
            <person name="Mesa V."/>
            <person name="Sprenger R.R."/>
            <person name="Richter M."/>
            <person name="Diez M.S."/>
            <person name="Solano J."/>
            <person name="Bargiela R."/>
            <person name="Golyshina O.V."/>
            <person name="Manteca A."/>
            <person name="Ramos J.L."/>
            <person name="Gallego J.R."/>
            <person name="Llorente I."/>
            <person name="Martins Dos Santos V.A."/>
            <person name="Jensen O.N."/>
            <person name="Pelaez A.I."/>
            <person name="Sanchez J."/>
            <person name="Ferrer M."/>
        </authorList>
    </citation>
    <scope>NUCLEOTIDE SEQUENCE</scope>
</reference>
<dbReference type="GO" id="GO:0009086">
    <property type="term" value="P:methionine biosynthetic process"/>
    <property type="evidence" value="ECO:0007669"/>
    <property type="project" value="TreeGrafter"/>
</dbReference>
<sequence>MLESGAILENPTIAYRSWGTLRSTRDNAILVCHALTGSDDVDHWWPGLIGTGCALDPTRDYILCTNVLGSCYGTTGPATINPKTGQRYGSGFPAISVADMVRLQRQLVDTLGIERLALVIGGSLGGMQALEWGAQAGHRVAALTVIASTVRQSAWAIAFSEAQRMAILADPRWRGGDFPPHDPPLEGLKTARAIAMLSYRHVER</sequence>
<feature type="domain" description="AB hydrolase-1" evidence="2">
    <location>
        <begin position="27"/>
        <end position="201"/>
    </location>
</feature>
<dbReference type="Gene3D" id="1.10.1740.110">
    <property type="match status" value="1"/>
</dbReference>
<gene>
    <name evidence="3" type="ORF">B2A_12696</name>
</gene>
<dbReference type="InterPro" id="IPR008220">
    <property type="entry name" value="HAT_MetX-like"/>
</dbReference>
<evidence type="ECO:0000259" key="2">
    <source>
        <dbReference type="Pfam" id="PF00561"/>
    </source>
</evidence>
<dbReference type="AlphaFoldDB" id="T0ZXS4"/>
<dbReference type="PANTHER" id="PTHR32268">
    <property type="entry name" value="HOMOSERINE O-ACETYLTRANSFERASE"/>
    <property type="match status" value="1"/>
</dbReference>
<evidence type="ECO:0000256" key="1">
    <source>
        <dbReference type="ARBA" id="ARBA00022679"/>
    </source>
</evidence>
<proteinExistence type="predicted"/>
<dbReference type="SUPFAM" id="SSF53474">
    <property type="entry name" value="alpha/beta-Hydrolases"/>
    <property type="match status" value="1"/>
</dbReference>
<organism evidence="3">
    <name type="scientific">mine drainage metagenome</name>
    <dbReference type="NCBI Taxonomy" id="410659"/>
    <lineage>
        <taxon>unclassified sequences</taxon>
        <taxon>metagenomes</taxon>
        <taxon>ecological metagenomes</taxon>
    </lineage>
</organism>
<name>T0ZXS4_9ZZZZ</name>